<dbReference type="InterPro" id="IPR050140">
    <property type="entry name" value="SRY-related_HMG-box_TF-like"/>
</dbReference>
<evidence type="ECO:0000259" key="6">
    <source>
        <dbReference type="PROSITE" id="PS50118"/>
    </source>
</evidence>
<keyword evidence="2 4" id="KW-0238">DNA-binding</keyword>
<comment type="caution">
    <text evidence="7">The sequence shown here is derived from an EMBL/GenBank/DDBJ whole genome shotgun (WGS) entry which is preliminary data.</text>
</comment>
<dbReference type="GO" id="GO:0000978">
    <property type="term" value="F:RNA polymerase II cis-regulatory region sequence-specific DNA binding"/>
    <property type="evidence" value="ECO:0007669"/>
    <property type="project" value="TreeGrafter"/>
</dbReference>
<evidence type="ECO:0000256" key="2">
    <source>
        <dbReference type="ARBA" id="ARBA00023125"/>
    </source>
</evidence>
<dbReference type="Gene3D" id="1.10.30.10">
    <property type="entry name" value="High mobility group box domain"/>
    <property type="match status" value="1"/>
</dbReference>
<dbReference type="SMART" id="SM00398">
    <property type="entry name" value="HMG"/>
    <property type="match status" value="1"/>
</dbReference>
<feature type="compositionally biased region" description="Basic and acidic residues" evidence="5">
    <location>
        <begin position="350"/>
        <end position="360"/>
    </location>
</feature>
<accession>A0A0L0NKA4</accession>
<dbReference type="PROSITE" id="PS50118">
    <property type="entry name" value="HMG_BOX_2"/>
    <property type="match status" value="1"/>
</dbReference>
<evidence type="ECO:0000313" key="7">
    <source>
        <dbReference type="EMBL" id="KND94160.1"/>
    </source>
</evidence>
<name>A0A0L0NKA4_TOLOC</name>
<dbReference type="GO" id="GO:0000122">
    <property type="term" value="P:negative regulation of transcription by RNA polymerase II"/>
    <property type="evidence" value="ECO:0007669"/>
    <property type="project" value="TreeGrafter"/>
</dbReference>
<feature type="compositionally biased region" description="Basic and acidic residues" evidence="5">
    <location>
        <begin position="545"/>
        <end position="554"/>
    </location>
</feature>
<keyword evidence="8" id="KW-1185">Reference proteome</keyword>
<dbReference type="FunFam" id="1.10.30.10:FF:000041">
    <property type="entry name" value="HMG box family protein"/>
    <property type="match status" value="1"/>
</dbReference>
<dbReference type="AlphaFoldDB" id="A0A0L0NKA4"/>
<dbReference type="CDD" id="cd01389">
    <property type="entry name" value="HMG-box_ROX1-like"/>
    <property type="match status" value="1"/>
</dbReference>
<feature type="region of interest" description="Disordered" evidence="5">
    <location>
        <begin position="487"/>
        <end position="508"/>
    </location>
</feature>
<dbReference type="OrthoDB" id="6247875at2759"/>
<proteinExistence type="predicted"/>
<evidence type="ECO:0000256" key="3">
    <source>
        <dbReference type="ARBA" id="ARBA00023163"/>
    </source>
</evidence>
<evidence type="ECO:0000256" key="4">
    <source>
        <dbReference type="PROSITE-ProRule" id="PRU00267"/>
    </source>
</evidence>
<dbReference type="PANTHER" id="PTHR10270">
    <property type="entry name" value="SOX TRANSCRIPTION FACTOR"/>
    <property type="match status" value="1"/>
</dbReference>
<dbReference type="PANTHER" id="PTHR10270:SF161">
    <property type="entry name" value="SEX-DETERMINING REGION Y PROTEIN"/>
    <property type="match status" value="1"/>
</dbReference>
<feature type="compositionally biased region" description="Polar residues" evidence="5">
    <location>
        <begin position="201"/>
        <end position="215"/>
    </location>
</feature>
<evidence type="ECO:0000256" key="5">
    <source>
        <dbReference type="SAM" id="MobiDB-lite"/>
    </source>
</evidence>
<evidence type="ECO:0000313" key="8">
    <source>
        <dbReference type="Proteomes" id="UP000036947"/>
    </source>
</evidence>
<dbReference type="SUPFAM" id="SSF47095">
    <property type="entry name" value="HMG-box"/>
    <property type="match status" value="1"/>
</dbReference>
<dbReference type="InterPro" id="IPR036910">
    <property type="entry name" value="HMG_box_dom_sf"/>
</dbReference>
<gene>
    <name evidence="7" type="ORF">TOPH_01131</name>
</gene>
<dbReference type="InterPro" id="IPR009071">
    <property type="entry name" value="HMG_box_dom"/>
</dbReference>
<feature type="region of interest" description="Disordered" evidence="5">
    <location>
        <begin position="165"/>
        <end position="360"/>
    </location>
</feature>
<dbReference type="EMBL" id="LFRF01000002">
    <property type="protein sequence ID" value="KND94160.1"/>
    <property type="molecule type" value="Genomic_DNA"/>
</dbReference>
<keyword evidence="3" id="KW-0804">Transcription</keyword>
<dbReference type="GO" id="GO:0005634">
    <property type="term" value="C:nucleus"/>
    <property type="evidence" value="ECO:0007669"/>
    <property type="project" value="UniProtKB-UniRule"/>
</dbReference>
<protein>
    <submittedName>
        <fullName evidence="7">Repressor of filamentous growth 1</fullName>
    </submittedName>
</protein>
<dbReference type="STRING" id="1163406.A0A0L0NKA4"/>
<dbReference type="Pfam" id="PF00505">
    <property type="entry name" value="HMG_box"/>
    <property type="match status" value="1"/>
</dbReference>
<feature type="DNA-binding region" description="HMG box" evidence="4">
    <location>
        <begin position="98"/>
        <end position="166"/>
    </location>
</feature>
<dbReference type="Proteomes" id="UP000036947">
    <property type="component" value="Unassembled WGS sequence"/>
</dbReference>
<feature type="domain" description="HMG box" evidence="6">
    <location>
        <begin position="98"/>
        <end position="166"/>
    </location>
</feature>
<keyword evidence="4" id="KW-0539">Nucleus</keyword>
<evidence type="ECO:0000256" key="1">
    <source>
        <dbReference type="ARBA" id="ARBA00023015"/>
    </source>
</evidence>
<feature type="region of interest" description="Disordered" evidence="5">
    <location>
        <begin position="542"/>
        <end position="576"/>
    </location>
</feature>
<reference evidence="7 8" key="1">
    <citation type="journal article" date="2015" name="BMC Genomics">
        <title>The genome of the truffle-parasite Tolypocladium ophioglossoides and the evolution of antifungal peptaibiotics.</title>
        <authorList>
            <person name="Quandt C.A."/>
            <person name="Bushley K.E."/>
            <person name="Spatafora J.W."/>
        </authorList>
    </citation>
    <scope>NUCLEOTIDE SEQUENCE [LARGE SCALE GENOMIC DNA]</scope>
    <source>
        <strain evidence="7 8">CBS 100239</strain>
    </source>
</reference>
<feature type="region of interest" description="Disordered" evidence="5">
    <location>
        <begin position="36"/>
        <end position="55"/>
    </location>
</feature>
<feature type="compositionally biased region" description="Polar residues" evidence="5">
    <location>
        <begin position="223"/>
        <end position="249"/>
    </location>
</feature>
<organism evidence="7 8">
    <name type="scientific">Tolypocladium ophioglossoides (strain CBS 100239)</name>
    <name type="common">Snaketongue truffleclub</name>
    <name type="synonym">Elaphocordyceps ophioglossoides</name>
    <dbReference type="NCBI Taxonomy" id="1163406"/>
    <lineage>
        <taxon>Eukaryota</taxon>
        <taxon>Fungi</taxon>
        <taxon>Dikarya</taxon>
        <taxon>Ascomycota</taxon>
        <taxon>Pezizomycotina</taxon>
        <taxon>Sordariomycetes</taxon>
        <taxon>Hypocreomycetidae</taxon>
        <taxon>Hypocreales</taxon>
        <taxon>Ophiocordycipitaceae</taxon>
        <taxon>Tolypocladium</taxon>
    </lineage>
</organism>
<keyword evidence="1" id="KW-0805">Transcription regulation</keyword>
<dbReference type="GO" id="GO:0030154">
    <property type="term" value="P:cell differentiation"/>
    <property type="evidence" value="ECO:0007669"/>
    <property type="project" value="TreeGrafter"/>
</dbReference>
<sequence length="699" mass="76974">MTQVLALAARQMETVAAPVHRHVDLGKQFKPSAGFIAAGGRHSPTHLRTTPSRKRASTTSAVGAHHGMLDSPYANAAGAQKQDWSRDIVCLCTPAPKIPRPRNAFILYRQHHQAQVTADNPKLSNPDISKIIGEKWKNEAEEGKQYWKKLAEEEKTRHQNQYPHYRYQPRRGNKPKGGWTTTSPTEEQSRCPKCNGRAMVTPQTPLTPFATSSAGKTGAAPQGRSSLQRLDTSLSRRSSFEQLPTSTVPFPSKLPIVRDVDSSDPLSPEMKRRRANTAGSYHAINGPLGSYGSRQRGDLTLTPTEGPPNPLQSYARTPLPELGNLTRSQSGPMPPPLRPSVSTSWLGKDQQNRRHSGFDESLRLPPLQTAVLEYPSRTSVMDTRHVSLPMAGLNVFASREAPDPRARTSEEMVMSISFKRKIAVLASICQPAPPVGRDSIPGDTRGAFIAVEGPNAKLLQEVGNAIEKGLAACGDVVLKAWRDESSYGQNTTGGDTGEASQPGRGGGTKFGDAFEPYIKAILWWQKKSKEIGRHITGKTALLPSTDEKRADGERIVSQAQVKETGNLPEDDKGPAPSAKIPVALAKEGFSLTISERYACAMPILDMYTPADHWQWMATLWRGTVCPDLIVYVMPSEEEENRNRRTVELLRRMGLIVVKVPAGKGLDEGTERRLAFEVMEWMREGSFRENLPKDWRSNSP</sequence>
<dbReference type="GO" id="GO:0001228">
    <property type="term" value="F:DNA-binding transcription activator activity, RNA polymerase II-specific"/>
    <property type="evidence" value="ECO:0007669"/>
    <property type="project" value="TreeGrafter"/>
</dbReference>